<dbReference type="InterPro" id="IPR002397">
    <property type="entry name" value="Cyt_P450_B"/>
</dbReference>
<dbReference type="PRINTS" id="PR00359">
    <property type="entry name" value="BP450"/>
</dbReference>
<organism evidence="2 3">
    <name type="scientific">Novosphingobium tardum</name>
    <dbReference type="NCBI Taxonomy" id="1538021"/>
    <lineage>
        <taxon>Bacteria</taxon>
        <taxon>Pseudomonadati</taxon>
        <taxon>Pseudomonadota</taxon>
        <taxon>Alphaproteobacteria</taxon>
        <taxon>Sphingomonadales</taxon>
        <taxon>Sphingomonadaceae</taxon>
        <taxon>Novosphingobium</taxon>
    </lineage>
</organism>
<keyword evidence="3" id="KW-1185">Reference proteome</keyword>
<comment type="caution">
    <text evidence="2">The sequence shown here is derived from an EMBL/GenBank/DDBJ whole genome shotgun (WGS) entry which is preliminary data.</text>
</comment>
<sequence>MSTTKTHPVEGMMEIDFNSPEFQRDFKEIYARMHASGCPFAHSTPGDHYAIGSYKELTGALLQPQLWRSKFGPGLPYQPEDTPGVLVSVDPPEHTVEARIAGKVFSKAYFDSFEPRIAKFLDERIDAFFARGKCDIHAELSIPLPLFVIFEMFGIPLEGRAEIFRKELKDSVGFMLMPADMRGGKVQTDFTRESERMIVAHVEDCERKLASGEMGPEDNLVTKFMTTEVNGERLSREKILGFCRFLLVAGSATTTILLSNVLHRLLSEPEQFRMIIEDPSLIPIAIEEALRVDAPVQGLFRTNDEETDLGPVHLERDTKVMMLWAAANLDPEMFEDPERYDITRKPSVIRKHVAFGHGIHVCRGAPLARMEAKLFLETLIRRLPNMRIAGEVKPELAMPVLQGIAEFPLAWDV</sequence>
<dbReference type="PANTHER" id="PTHR46696">
    <property type="entry name" value="P450, PUTATIVE (EUROFUNG)-RELATED"/>
    <property type="match status" value="1"/>
</dbReference>
<protein>
    <submittedName>
        <fullName evidence="2">Cytochrome P450</fullName>
    </submittedName>
</protein>
<dbReference type="InterPro" id="IPR036396">
    <property type="entry name" value="Cyt_P450_sf"/>
</dbReference>
<dbReference type="PANTHER" id="PTHR46696:SF1">
    <property type="entry name" value="CYTOCHROME P450 YJIB-RELATED"/>
    <property type="match status" value="1"/>
</dbReference>
<evidence type="ECO:0000313" key="3">
    <source>
        <dbReference type="Proteomes" id="UP001595828"/>
    </source>
</evidence>
<evidence type="ECO:0000313" key="2">
    <source>
        <dbReference type="EMBL" id="MFC4295883.1"/>
    </source>
</evidence>
<reference evidence="3" key="1">
    <citation type="journal article" date="2019" name="Int. J. Syst. Evol. Microbiol.">
        <title>The Global Catalogue of Microorganisms (GCM) 10K type strain sequencing project: providing services to taxonomists for standard genome sequencing and annotation.</title>
        <authorList>
            <consortium name="The Broad Institute Genomics Platform"/>
            <consortium name="The Broad Institute Genome Sequencing Center for Infectious Disease"/>
            <person name="Wu L."/>
            <person name="Ma J."/>
        </authorList>
    </citation>
    <scope>NUCLEOTIDE SEQUENCE [LARGE SCALE GENOMIC DNA]</scope>
    <source>
        <strain evidence="3">CGMCC 1.12989</strain>
    </source>
</reference>
<comment type="similarity">
    <text evidence="1">Belongs to the cytochrome P450 family.</text>
</comment>
<dbReference type="Proteomes" id="UP001595828">
    <property type="component" value="Unassembled WGS sequence"/>
</dbReference>
<name>A0ABV8RRT6_9SPHN</name>
<evidence type="ECO:0000256" key="1">
    <source>
        <dbReference type="ARBA" id="ARBA00010617"/>
    </source>
</evidence>
<dbReference type="Pfam" id="PF00067">
    <property type="entry name" value="p450"/>
    <property type="match status" value="1"/>
</dbReference>
<dbReference type="RefSeq" id="WP_379539345.1">
    <property type="nucleotide sequence ID" value="NZ_JBHSDR010000006.1"/>
</dbReference>
<dbReference type="InterPro" id="IPR001128">
    <property type="entry name" value="Cyt_P450"/>
</dbReference>
<gene>
    <name evidence="2" type="ORF">ACFO0A_12530</name>
</gene>
<dbReference type="SUPFAM" id="SSF48264">
    <property type="entry name" value="Cytochrome P450"/>
    <property type="match status" value="1"/>
</dbReference>
<accession>A0ABV8RRT6</accession>
<dbReference type="Gene3D" id="1.10.630.10">
    <property type="entry name" value="Cytochrome P450"/>
    <property type="match status" value="1"/>
</dbReference>
<proteinExistence type="inferred from homology"/>
<dbReference type="EMBL" id="JBHSDR010000006">
    <property type="protein sequence ID" value="MFC4295883.1"/>
    <property type="molecule type" value="Genomic_DNA"/>
</dbReference>